<comment type="caution">
    <text evidence="11">The sequence shown here is derived from an EMBL/GenBank/DDBJ whole genome shotgun (WGS) entry which is preliminary data.</text>
</comment>
<evidence type="ECO:0000313" key="12">
    <source>
        <dbReference type="Proteomes" id="UP000664417"/>
    </source>
</evidence>
<gene>
    <name evidence="11" type="ORF">J3U88_27105</name>
</gene>
<dbReference type="SUPFAM" id="SSF55486">
    <property type="entry name" value="Metalloproteases ('zincins'), catalytic domain"/>
    <property type="match status" value="1"/>
</dbReference>
<keyword evidence="12" id="KW-1185">Reference proteome</keyword>
<evidence type="ECO:0000259" key="9">
    <source>
        <dbReference type="Pfam" id="PF01431"/>
    </source>
</evidence>
<dbReference type="InterPro" id="IPR008753">
    <property type="entry name" value="Peptidase_M13_N"/>
</dbReference>
<dbReference type="Pfam" id="PF01431">
    <property type="entry name" value="Peptidase_M13"/>
    <property type="match status" value="1"/>
</dbReference>
<evidence type="ECO:0000256" key="5">
    <source>
        <dbReference type="ARBA" id="ARBA00022801"/>
    </source>
</evidence>
<dbReference type="AlphaFoldDB" id="A0A8J7U5X4"/>
<reference evidence="11" key="1">
    <citation type="submission" date="2021-03" db="EMBL/GenBank/DDBJ databases">
        <authorList>
            <person name="Wang G."/>
        </authorList>
    </citation>
    <scope>NUCLEOTIDE SEQUENCE</scope>
    <source>
        <strain evidence="11">KCTC 12899</strain>
    </source>
</reference>
<dbReference type="Pfam" id="PF05649">
    <property type="entry name" value="Peptidase_M13_N"/>
    <property type="match status" value="1"/>
</dbReference>
<dbReference type="PANTHER" id="PTHR11733:SF167">
    <property type="entry name" value="FI17812P1-RELATED"/>
    <property type="match status" value="1"/>
</dbReference>
<dbReference type="PRINTS" id="PR00786">
    <property type="entry name" value="NEPRILYSIN"/>
</dbReference>
<feature type="domain" description="Peptidase M13 N-terminal" evidence="10">
    <location>
        <begin position="38"/>
        <end position="418"/>
    </location>
</feature>
<keyword evidence="4" id="KW-0479">Metal-binding</keyword>
<dbReference type="RefSeq" id="WP_207862145.1">
    <property type="nucleotide sequence ID" value="NZ_JAFREP010000032.1"/>
</dbReference>
<dbReference type="GO" id="GO:0046872">
    <property type="term" value="F:metal ion binding"/>
    <property type="evidence" value="ECO:0007669"/>
    <property type="project" value="UniProtKB-KW"/>
</dbReference>
<evidence type="ECO:0000259" key="10">
    <source>
        <dbReference type="Pfam" id="PF05649"/>
    </source>
</evidence>
<accession>A0A8J7U5X4</accession>
<proteinExistence type="inferred from homology"/>
<dbReference type="CDD" id="cd08662">
    <property type="entry name" value="M13"/>
    <property type="match status" value="1"/>
</dbReference>
<dbReference type="GO" id="GO:0004222">
    <property type="term" value="F:metalloendopeptidase activity"/>
    <property type="evidence" value="ECO:0007669"/>
    <property type="project" value="InterPro"/>
</dbReference>
<keyword evidence="7" id="KW-0482">Metalloprotease</keyword>
<evidence type="ECO:0000313" key="11">
    <source>
        <dbReference type="EMBL" id="MBO1322172.1"/>
    </source>
</evidence>
<feature type="chain" id="PRO_5035254170" evidence="8">
    <location>
        <begin position="19"/>
        <end position="675"/>
    </location>
</feature>
<keyword evidence="8" id="KW-0732">Signal</keyword>
<evidence type="ECO:0000256" key="1">
    <source>
        <dbReference type="ARBA" id="ARBA00001947"/>
    </source>
</evidence>
<name>A0A8J7U5X4_9BACT</name>
<dbReference type="InterPro" id="IPR000718">
    <property type="entry name" value="Peptidase_M13"/>
</dbReference>
<comment type="similarity">
    <text evidence="2">Belongs to the peptidase M13 family.</text>
</comment>
<dbReference type="Proteomes" id="UP000664417">
    <property type="component" value="Unassembled WGS sequence"/>
</dbReference>
<evidence type="ECO:0000256" key="4">
    <source>
        <dbReference type="ARBA" id="ARBA00022723"/>
    </source>
</evidence>
<dbReference type="PANTHER" id="PTHR11733">
    <property type="entry name" value="ZINC METALLOPROTEASE FAMILY M13 NEPRILYSIN-RELATED"/>
    <property type="match status" value="1"/>
</dbReference>
<dbReference type="Gene3D" id="1.10.1380.10">
    <property type="entry name" value="Neutral endopeptidase , domain2"/>
    <property type="match status" value="1"/>
</dbReference>
<keyword evidence="5" id="KW-0378">Hydrolase</keyword>
<keyword evidence="6" id="KW-0862">Zinc</keyword>
<evidence type="ECO:0000256" key="8">
    <source>
        <dbReference type="SAM" id="SignalP"/>
    </source>
</evidence>
<protein>
    <submittedName>
        <fullName evidence="11">M13 family metallopeptidase</fullName>
    </submittedName>
</protein>
<feature type="signal peptide" evidence="8">
    <location>
        <begin position="1"/>
        <end position="18"/>
    </location>
</feature>
<feature type="domain" description="Peptidase M13 C-terminal" evidence="9">
    <location>
        <begin position="470"/>
        <end position="672"/>
    </location>
</feature>
<dbReference type="PROSITE" id="PS51885">
    <property type="entry name" value="NEPRILYSIN"/>
    <property type="match status" value="1"/>
</dbReference>
<organism evidence="11 12">
    <name type="scientific">Acanthopleuribacter pedis</name>
    <dbReference type="NCBI Taxonomy" id="442870"/>
    <lineage>
        <taxon>Bacteria</taxon>
        <taxon>Pseudomonadati</taxon>
        <taxon>Acidobacteriota</taxon>
        <taxon>Holophagae</taxon>
        <taxon>Acanthopleuribacterales</taxon>
        <taxon>Acanthopleuribacteraceae</taxon>
        <taxon>Acanthopleuribacter</taxon>
    </lineage>
</organism>
<keyword evidence="3" id="KW-0645">Protease</keyword>
<evidence type="ECO:0000256" key="3">
    <source>
        <dbReference type="ARBA" id="ARBA00022670"/>
    </source>
</evidence>
<dbReference type="Gene3D" id="3.40.390.10">
    <property type="entry name" value="Collagenase (Catalytic Domain)"/>
    <property type="match status" value="1"/>
</dbReference>
<dbReference type="InterPro" id="IPR018497">
    <property type="entry name" value="Peptidase_M13_C"/>
</dbReference>
<evidence type="ECO:0000256" key="7">
    <source>
        <dbReference type="ARBA" id="ARBA00023049"/>
    </source>
</evidence>
<evidence type="ECO:0000256" key="6">
    <source>
        <dbReference type="ARBA" id="ARBA00022833"/>
    </source>
</evidence>
<dbReference type="EMBL" id="JAFREP010000032">
    <property type="protein sequence ID" value="MBO1322172.1"/>
    <property type="molecule type" value="Genomic_DNA"/>
</dbReference>
<comment type="cofactor">
    <cofactor evidence="1">
        <name>Zn(2+)</name>
        <dbReference type="ChEBI" id="CHEBI:29105"/>
    </cofactor>
</comment>
<dbReference type="InterPro" id="IPR024079">
    <property type="entry name" value="MetalloPept_cat_dom_sf"/>
</dbReference>
<evidence type="ECO:0000256" key="2">
    <source>
        <dbReference type="ARBA" id="ARBA00007357"/>
    </source>
</evidence>
<dbReference type="GO" id="GO:0016485">
    <property type="term" value="P:protein processing"/>
    <property type="evidence" value="ECO:0007669"/>
    <property type="project" value="TreeGrafter"/>
</dbReference>
<sequence>MIRSKLAKLALSGMFAVAALTAGDKPINTDYFDKDCKPCDDFYKYANGAWLKTAEIPAEESNYGMFQVVRNRNQDLLKQIVQKAGDAKGALPGSPRQLVGDFYASGMDQKTIDAAGIKPLASYLAEINGFKNASDIGAFVSASHRGGLDFLFGFTSLPDFSDSSMEIAYCVQGGLGLPDRDYYLKEDAESAELRKKYRAHIAEMLRFLDYSAADAGKAAGIIMEMETALAQASLSAVERRDPATWYNLKTQAEADAATPNFSWSNYFKTLALSEVKQFSFAHPKFFAEMDNMLAKRPVSDWQHYLRWHLISGAAPFLSAEIRAADFAFSSTTLRGVEEQQPRWKQVINATNSVLGEALGQMYVAEAFPPEAKQRMMVMIDDLRVALKNRLKNLAWMSEETKKKALIKADSFTPHIGYPDEWRDYSQLKIKRGDYAGNLLRGRAHARAYEIHKVGKPVNPKEWGMNPQVVNAYYNPLKNEIVFPAGILQPPFFNMSADDAVNYGAIGAVIGHELMHGFDDAGSRFDHDGNMKNWWTEDDREKFDARAAELVAQFNGYEPLEGLFVNGELTLGENIADLGGLTISYEALQSRLAKTGNTAKIDGFTPSQRFFLSWAQAWRRLYRDEELTVRVKTDPHSPSQYRANGPVSNMPTFYKAFGCKQGDAMFRDEKDRVVIW</sequence>
<dbReference type="GO" id="GO:0005886">
    <property type="term" value="C:plasma membrane"/>
    <property type="evidence" value="ECO:0007669"/>
    <property type="project" value="TreeGrafter"/>
</dbReference>
<dbReference type="InterPro" id="IPR042089">
    <property type="entry name" value="Peptidase_M13_dom_2"/>
</dbReference>